<comment type="similarity">
    <text evidence="1">Belongs to the peptidase M16 family.</text>
</comment>
<evidence type="ECO:0000259" key="3">
    <source>
        <dbReference type="Pfam" id="PF05193"/>
    </source>
</evidence>
<dbReference type="AlphaFoldDB" id="A0A6I4I3X7"/>
<dbReference type="InterPro" id="IPR050361">
    <property type="entry name" value="MPP/UQCRC_Complex"/>
</dbReference>
<evidence type="ECO:0000313" key="5">
    <source>
        <dbReference type="Proteomes" id="UP000429232"/>
    </source>
</evidence>
<dbReference type="Proteomes" id="UP000429232">
    <property type="component" value="Chromosome"/>
</dbReference>
<reference evidence="4 5" key="1">
    <citation type="submission" date="2020-12" db="EMBL/GenBank/DDBJ databases">
        <title>HMF7856_wgs.fasta genome submission.</title>
        <authorList>
            <person name="Kang H."/>
            <person name="Kim H."/>
            <person name="Joh K."/>
        </authorList>
    </citation>
    <scope>NUCLEOTIDE SEQUENCE [LARGE SCALE GENOMIC DNA]</scope>
    <source>
        <strain evidence="4 5">HMF7856</strain>
    </source>
</reference>
<organism evidence="4 5">
    <name type="scientific">Mucilaginibacter ginkgonis</name>
    <dbReference type="NCBI Taxonomy" id="2682091"/>
    <lineage>
        <taxon>Bacteria</taxon>
        <taxon>Pseudomonadati</taxon>
        <taxon>Bacteroidota</taxon>
        <taxon>Sphingobacteriia</taxon>
        <taxon>Sphingobacteriales</taxon>
        <taxon>Sphingobacteriaceae</taxon>
        <taxon>Mucilaginibacter</taxon>
    </lineage>
</organism>
<dbReference type="SUPFAM" id="SSF63411">
    <property type="entry name" value="LuxS/MPP-like metallohydrolase"/>
    <property type="match status" value="2"/>
</dbReference>
<dbReference type="Pfam" id="PF00675">
    <property type="entry name" value="Peptidase_M16"/>
    <property type="match status" value="1"/>
</dbReference>
<accession>A0A6I4I3X7</accession>
<protein>
    <submittedName>
        <fullName evidence="4">Insulinase family protein</fullName>
    </submittedName>
</protein>
<evidence type="ECO:0000313" key="4">
    <source>
        <dbReference type="EMBL" id="QQL48693.1"/>
    </source>
</evidence>
<sequence length="438" mass="48125">MKKLYIICLLLLPVVVQVKAQTLNTRTASSFTVNGLKVIFKPTVKDVISVRMYFRGGVYNYPGDKAGIESFALKAATQCGTKKYSADAFRDIADKFGIDIGGSSTYDYGNIGMDCVKQYFDQGWDLFASAVNSPIFTESEVSLLKSKLITMASSQQGDPDKHIDDMVMKYAYKGTPYATDPDGDIISLTPITATDLRDYYAHILSKNRMFLVIAGNITRAQVEEKVKAFFAALPDIPYIPPVRTSPQWAENHLDVEGRELATNYITGVFNAPPINTPEFLAYRMGISGLGGSLFSELRTQLNLSYDPGASAISYLMPYGFMHVSTNSPKEAVEGMVRIISRVKSLGISDDGLKYLKSTFITSNYIKDQGSSAITANLGSAEINGGWEYAENLPAMLDKVTVEQINEAMLKYIAGIRWVYLGSPKLAQQADDAFSTAVH</sequence>
<gene>
    <name evidence="4" type="ORF">GO620_010935</name>
</gene>
<dbReference type="InterPro" id="IPR011249">
    <property type="entry name" value="Metalloenz_LuxS/M16"/>
</dbReference>
<name>A0A6I4I3X7_9SPHI</name>
<feature type="domain" description="Peptidase M16 N-terminal" evidence="2">
    <location>
        <begin position="44"/>
        <end position="178"/>
    </location>
</feature>
<proteinExistence type="inferred from homology"/>
<evidence type="ECO:0000256" key="1">
    <source>
        <dbReference type="ARBA" id="ARBA00007261"/>
    </source>
</evidence>
<dbReference type="PANTHER" id="PTHR11851">
    <property type="entry name" value="METALLOPROTEASE"/>
    <property type="match status" value="1"/>
</dbReference>
<dbReference type="InterPro" id="IPR011765">
    <property type="entry name" value="Pept_M16_N"/>
</dbReference>
<dbReference type="PANTHER" id="PTHR11851:SF49">
    <property type="entry name" value="MITOCHONDRIAL-PROCESSING PEPTIDASE SUBUNIT ALPHA"/>
    <property type="match status" value="1"/>
</dbReference>
<dbReference type="Gene3D" id="3.30.830.10">
    <property type="entry name" value="Metalloenzyme, LuxS/M16 peptidase-like"/>
    <property type="match status" value="2"/>
</dbReference>
<dbReference type="EMBL" id="CP066775">
    <property type="protein sequence ID" value="QQL48693.1"/>
    <property type="molecule type" value="Genomic_DNA"/>
</dbReference>
<dbReference type="RefSeq" id="WP_157525399.1">
    <property type="nucleotide sequence ID" value="NZ_CP066775.1"/>
</dbReference>
<feature type="domain" description="Peptidase M16 C-terminal" evidence="3">
    <location>
        <begin position="191"/>
        <end position="357"/>
    </location>
</feature>
<dbReference type="Pfam" id="PF05193">
    <property type="entry name" value="Peptidase_M16_C"/>
    <property type="match status" value="1"/>
</dbReference>
<dbReference type="InterPro" id="IPR007863">
    <property type="entry name" value="Peptidase_M16_C"/>
</dbReference>
<dbReference type="KEGG" id="mgik:GO620_010935"/>
<evidence type="ECO:0000259" key="2">
    <source>
        <dbReference type="Pfam" id="PF00675"/>
    </source>
</evidence>
<keyword evidence="5" id="KW-1185">Reference proteome</keyword>
<dbReference type="GO" id="GO:0046872">
    <property type="term" value="F:metal ion binding"/>
    <property type="evidence" value="ECO:0007669"/>
    <property type="project" value="InterPro"/>
</dbReference>